<evidence type="ECO:0000313" key="4">
    <source>
        <dbReference type="Proteomes" id="UP000198635"/>
    </source>
</evidence>
<dbReference type="Gene3D" id="1.10.1130.10">
    <property type="entry name" value="Flavocytochrome C3, Chain A"/>
    <property type="match status" value="1"/>
</dbReference>
<sequence length="155" mass="16902">MEGRVVLNVWHAFLLACLLWPFSAMAENSYVGTAACRDCHEEHYENFTRYAKKAHSDKSVKIMASDLSEAELATCYGCHATGFGKPGGFVSYEKTPHLADAGCEVCHGPGNDHAESGGDAELIKGKLTMEDCVGCHNEERVKSFNFKPLLYGGAH</sequence>
<gene>
    <name evidence="3" type="ORF">SAMN04488082_12314</name>
</gene>
<dbReference type="Proteomes" id="UP000198635">
    <property type="component" value="Unassembled WGS sequence"/>
</dbReference>
<feature type="signal peptide" evidence="1">
    <location>
        <begin position="1"/>
        <end position="26"/>
    </location>
</feature>
<dbReference type="InterPro" id="IPR023155">
    <property type="entry name" value="Cyt_c-552/4"/>
</dbReference>
<accession>A0A1I3ZAG5</accession>
<organism evidence="3 4">
    <name type="scientific">Desulfomicrobium apsheronum</name>
    <dbReference type="NCBI Taxonomy" id="52560"/>
    <lineage>
        <taxon>Bacteria</taxon>
        <taxon>Pseudomonadati</taxon>
        <taxon>Thermodesulfobacteriota</taxon>
        <taxon>Desulfovibrionia</taxon>
        <taxon>Desulfovibrionales</taxon>
        <taxon>Desulfomicrobiaceae</taxon>
        <taxon>Desulfomicrobium</taxon>
    </lineage>
</organism>
<dbReference type="InterPro" id="IPR036280">
    <property type="entry name" value="Multihaem_cyt_sf"/>
</dbReference>
<dbReference type="PROSITE" id="PS51257">
    <property type="entry name" value="PROKAR_LIPOPROTEIN"/>
    <property type="match status" value="1"/>
</dbReference>
<dbReference type="SUPFAM" id="SSF48695">
    <property type="entry name" value="Multiheme cytochromes"/>
    <property type="match status" value="1"/>
</dbReference>
<evidence type="ECO:0000313" key="3">
    <source>
        <dbReference type="EMBL" id="SFK41003.1"/>
    </source>
</evidence>
<feature type="domain" description="Cytochrome c-552/4" evidence="2">
    <location>
        <begin position="35"/>
        <end position="108"/>
    </location>
</feature>
<evidence type="ECO:0000256" key="1">
    <source>
        <dbReference type="SAM" id="SignalP"/>
    </source>
</evidence>
<dbReference type="STRING" id="52560.SAMN04488082_12314"/>
<dbReference type="RefSeq" id="WP_092378758.1">
    <property type="nucleotide sequence ID" value="NZ_FORX01000023.1"/>
</dbReference>
<proteinExistence type="predicted"/>
<feature type="chain" id="PRO_5011767790" evidence="1">
    <location>
        <begin position="27"/>
        <end position="155"/>
    </location>
</feature>
<keyword evidence="4" id="KW-1185">Reference proteome</keyword>
<name>A0A1I3ZAG5_9BACT</name>
<protein>
    <submittedName>
        <fullName evidence="3">Cytochrome c554 and c-prime</fullName>
    </submittedName>
</protein>
<dbReference type="EMBL" id="FORX01000023">
    <property type="protein sequence ID" value="SFK41003.1"/>
    <property type="molecule type" value="Genomic_DNA"/>
</dbReference>
<dbReference type="Pfam" id="PF13435">
    <property type="entry name" value="Cytochrome_C554"/>
    <property type="match status" value="1"/>
</dbReference>
<keyword evidence="1" id="KW-0732">Signal</keyword>
<evidence type="ECO:0000259" key="2">
    <source>
        <dbReference type="Pfam" id="PF13435"/>
    </source>
</evidence>
<dbReference type="AlphaFoldDB" id="A0A1I3ZAG5"/>
<dbReference type="OrthoDB" id="9814800at2"/>
<reference evidence="4" key="1">
    <citation type="submission" date="2016-10" db="EMBL/GenBank/DDBJ databases">
        <authorList>
            <person name="Varghese N."/>
            <person name="Submissions S."/>
        </authorList>
    </citation>
    <scope>NUCLEOTIDE SEQUENCE [LARGE SCALE GENOMIC DNA]</scope>
    <source>
        <strain evidence="4">DSM 5918</strain>
    </source>
</reference>